<dbReference type="FunCoup" id="A0A7X0JXX3">
    <property type="interactions" value="349"/>
</dbReference>
<dbReference type="Proteomes" id="UP000528457">
    <property type="component" value="Unassembled WGS sequence"/>
</dbReference>
<name>A0A7X0JXX3_9GAMM</name>
<dbReference type="RefSeq" id="WP_166847810.1">
    <property type="nucleotide sequence ID" value="NZ_JAAONY010000003.1"/>
</dbReference>
<accession>A0A7X0JXX3</accession>
<dbReference type="GO" id="GO:0005737">
    <property type="term" value="C:cytoplasm"/>
    <property type="evidence" value="ECO:0007669"/>
    <property type="project" value="UniProtKB-SubCell"/>
</dbReference>
<dbReference type="SUPFAM" id="SSF52172">
    <property type="entry name" value="CheY-like"/>
    <property type="match status" value="1"/>
</dbReference>
<evidence type="ECO:0000313" key="10">
    <source>
        <dbReference type="EMBL" id="MBB6523451.1"/>
    </source>
</evidence>
<feature type="domain" description="Response regulatory" evidence="8">
    <location>
        <begin position="4"/>
        <end position="121"/>
    </location>
</feature>
<reference evidence="10 11" key="1">
    <citation type="submission" date="2020-08" db="EMBL/GenBank/DDBJ databases">
        <title>Genomic Encyclopedia of Type Strains, Phase IV (KMG-IV): sequencing the most valuable type-strain genomes for metagenomic binning, comparative biology and taxonomic classification.</title>
        <authorList>
            <person name="Goeker M."/>
        </authorList>
    </citation>
    <scope>NUCLEOTIDE SEQUENCE [LARGE SCALE GENOMIC DNA]</scope>
    <source>
        <strain evidence="10 11">DSM 22368</strain>
    </source>
</reference>
<dbReference type="CDD" id="cd17541">
    <property type="entry name" value="REC_CheB-like"/>
    <property type="match status" value="1"/>
</dbReference>
<feature type="active site" evidence="4 5">
    <location>
        <position position="199"/>
    </location>
</feature>
<sequence>MSVKVLIVDDSLFFQNRLREMIGSHVNIDVVGVANDGKEAVAKAAELKPDVITMDYEMPEMDGVTAVREIMANNPVPIIMFSSLTYEGAKVTLDALAAGAVDFMAKNFAEFSRDSQKLSAALQDRILTVAMRGEKAVACPFSPSKPAKPRPAPVPSRRSQSQAPSVVVIGSSTGGPVALTDILSALPANFPIPLVLVQHMPANFTMAFAERLDRECQIRVRHAENGELLEPGTAYLAPGGKQLSFNKSNPMKIDVFDGPADVNYKPSVDLTFTSAAEAFASRAFGIVLTGMGSDGCEGARAIKQRRGTIWSQDEATSVIYGMPMAVAKAELTDHVLPLHEFASQLVEIS</sequence>
<dbReference type="GO" id="GO:0008984">
    <property type="term" value="F:protein-glutamate methylesterase activity"/>
    <property type="evidence" value="ECO:0007669"/>
    <property type="project" value="UniProtKB-UniRule"/>
</dbReference>
<feature type="active site" evidence="4 5">
    <location>
        <position position="294"/>
    </location>
</feature>
<dbReference type="SUPFAM" id="SSF52738">
    <property type="entry name" value="Methylesterase CheB, C-terminal domain"/>
    <property type="match status" value="1"/>
</dbReference>
<dbReference type="InterPro" id="IPR011006">
    <property type="entry name" value="CheY-like_superfamily"/>
</dbReference>
<comment type="subcellular location">
    <subcellularLocation>
        <location evidence="4">Cytoplasm</location>
    </subcellularLocation>
</comment>
<dbReference type="PROSITE" id="PS50110">
    <property type="entry name" value="RESPONSE_REGULATORY"/>
    <property type="match status" value="1"/>
</dbReference>
<dbReference type="Gene3D" id="3.40.50.2300">
    <property type="match status" value="1"/>
</dbReference>
<dbReference type="InterPro" id="IPR008248">
    <property type="entry name" value="CheB-like"/>
</dbReference>
<gene>
    <name evidence="4" type="primary">cheB</name>
    <name evidence="10" type="ORF">HNR48_003753</name>
</gene>
<dbReference type="Pfam" id="PF00072">
    <property type="entry name" value="Response_reg"/>
    <property type="match status" value="1"/>
</dbReference>
<comment type="catalytic activity">
    <reaction evidence="3 4">
        <text>[protein]-L-glutamate 5-O-methyl ester + H2O = L-glutamyl-[protein] + methanol + H(+)</text>
        <dbReference type="Rhea" id="RHEA:23236"/>
        <dbReference type="Rhea" id="RHEA-COMP:10208"/>
        <dbReference type="Rhea" id="RHEA-COMP:10311"/>
        <dbReference type="ChEBI" id="CHEBI:15377"/>
        <dbReference type="ChEBI" id="CHEBI:15378"/>
        <dbReference type="ChEBI" id="CHEBI:17790"/>
        <dbReference type="ChEBI" id="CHEBI:29973"/>
        <dbReference type="ChEBI" id="CHEBI:82795"/>
        <dbReference type="EC" id="3.1.1.61"/>
    </reaction>
</comment>
<keyword evidence="1 4" id="KW-0145">Chemotaxis</keyword>
<dbReference type="GO" id="GO:0000156">
    <property type="term" value="F:phosphorelay response regulator activity"/>
    <property type="evidence" value="ECO:0007669"/>
    <property type="project" value="InterPro"/>
</dbReference>
<evidence type="ECO:0000256" key="3">
    <source>
        <dbReference type="ARBA" id="ARBA00048267"/>
    </source>
</evidence>
<organism evidence="10 11">
    <name type="scientific">Pseudoteredinibacter isoporae</name>
    <dbReference type="NCBI Taxonomy" id="570281"/>
    <lineage>
        <taxon>Bacteria</taxon>
        <taxon>Pseudomonadati</taxon>
        <taxon>Pseudomonadota</taxon>
        <taxon>Gammaproteobacteria</taxon>
        <taxon>Cellvibrionales</taxon>
        <taxon>Cellvibrionaceae</taxon>
        <taxon>Pseudoteredinibacter</taxon>
    </lineage>
</organism>
<feature type="region of interest" description="Disordered" evidence="7">
    <location>
        <begin position="140"/>
        <end position="164"/>
    </location>
</feature>
<proteinExistence type="inferred from homology"/>
<feature type="active site" evidence="4 5">
    <location>
        <position position="172"/>
    </location>
</feature>
<dbReference type="InterPro" id="IPR000673">
    <property type="entry name" value="Sig_transdc_resp-reg_Me-estase"/>
</dbReference>
<evidence type="ECO:0000259" key="9">
    <source>
        <dbReference type="PROSITE" id="PS50122"/>
    </source>
</evidence>
<dbReference type="PANTHER" id="PTHR42872">
    <property type="entry name" value="PROTEIN-GLUTAMATE METHYLESTERASE/PROTEIN-GLUTAMINE GLUTAMINASE"/>
    <property type="match status" value="1"/>
</dbReference>
<evidence type="ECO:0000256" key="1">
    <source>
        <dbReference type="ARBA" id="ARBA00022500"/>
    </source>
</evidence>
<dbReference type="GO" id="GO:0006935">
    <property type="term" value="P:chemotaxis"/>
    <property type="evidence" value="ECO:0007669"/>
    <property type="project" value="UniProtKB-UniRule"/>
</dbReference>
<dbReference type="PROSITE" id="PS50122">
    <property type="entry name" value="CHEB"/>
    <property type="match status" value="1"/>
</dbReference>
<protein>
    <recommendedName>
        <fullName evidence="4">Protein-glutamate methylesterase/protein-glutamine glutaminase</fullName>
        <ecNumber evidence="4">3.1.1.61</ecNumber>
        <ecNumber evidence="4">3.5.1.44</ecNumber>
    </recommendedName>
</protein>
<dbReference type="NCBIfam" id="NF001965">
    <property type="entry name" value="PRK00742.1"/>
    <property type="match status" value="1"/>
</dbReference>
<evidence type="ECO:0000256" key="2">
    <source>
        <dbReference type="ARBA" id="ARBA00022801"/>
    </source>
</evidence>
<dbReference type="AlphaFoldDB" id="A0A7X0JXX3"/>
<comment type="PTM">
    <text evidence="4">Phosphorylated by CheA. Phosphorylation of the N-terminal regulatory domain activates the methylesterase activity.</text>
</comment>
<dbReference type="Gene3D" id="3.40.50.180">
    <property type="entry name" value="Methylesterase CheB, C-terminal domain"/>
    <property type="match status" value="1"/>
</dbReference>
<evidence type="ECO:0000256" key="6">
    <source>
        <dbReference type="PROSITE-ProRule" id="PRU00169"/>
    </source>
</evidence>
<evidence type="ECO:0000313" key="11">
    <source>
        <dbReference type="Proteomes" id="UP000528457"/>
    </source>
</evidence>
<dbReference type="InterPro" id="IPR035909">
    <property type="entry name" value="CheB_C"/>
</dbReference>
<evidence type="ECO:0000256" key="7">
    <source>
        <dbReference type="SAM" id="MobiDB-lite"/>
    </source>
</evidence>
<comment type="domain">
    <text evidence="4">Contains a C-terminal catalytic domain, and an N-terminal region which modulates catalytic activity.</text>
</comment>
<keyword evidence="4" id="KW-0963">Cytoplasm</keyword>
<dbReference type="EMBL" id="JACHHT010000003">
    <property type="protein sequence ID" value="MBB6523451.1"/>
    <property type="molecule type" value="Genomic_DNA"/>
</dbReference>
<feature type="modified residue" description="4-aspartylphosphate" evidence="4 6">
    <location>
        <position position="55"/>
    </location>
</feature>
<dbReference type="Pfam" id="PF01339">
    <property type="entry name" value="CheB_methylest"/>
    <property type="match status" value="1"/>
</dbReference>
<comment type="caution">
    <text evidence="10">The sequence shown here is derived from an EMBL/GenBank/DDBJ whole genome shotgun (WGS) entry which is preliminary data.</text>
</comment>
<keyword evidence="4 6" id="KW-0597">Phosphoprotein</keyword>
<dbReference type="EC" id="3.5.1.44" evidence="4"/>
<dbReference type="CDD" id="cd16432">
    <property type="entry name" value="CheB_Rec"/>
    <property type="match status" value="1"/>
</dbReference>
<dbReference type="EC" id="3.1.1.61" evidence="4"/>
<feature type="domain" description="CheB-type methylesterase" evidence="9">
    <location>
        <begin position="153"/>
        <end position="349"/>
    </location>
</feature>
<comment type="catalytic activity">
    <reaction evidence="4">
        <text>L-glutaminyl-[protein] + H2O = L-glutamyl-[protein] + NH4(+)</text>
        <dbReference type="Rhea" id="RHEA:16441"/>
        <dbReference type="Rhea" id="RHEA-COMP:10207"/>
        <dbReference type="Rhea" id="RHEA-COMP:10208"/>
        <dbReference type="ChEBI" id="CHEBI:15377"/>
        <dbReference type="ChEBI" id="CHEBI:28938"/>
        <dbReference type="ChEBI" id="CHEBI:29973"/>
        <dbReference type="ChEBI" id="CHEBI:30011"/>
        <dbReference type="EC" id="3.5.1.44"/>
    </reaction>
</comment>
<dbReference type="GO" id="GO:0050568">
    <property type="term" value="F:protein-glutamine glutaminase activity"/>
    <property type="evidence" value="ECO:0007669"/>
    <property type="project" value="UniProtKB-UniRule"/>
</dbReference>
<evidence type="ECO:0000259" key="8">
    <source>
        <dbReference type="PROSITE" id="PS50110"/>
    </source>
</evidence>
<evidence type="ECO:0000256" key="4">
    <source>
        <dbReference type="HAMAP-Rule" id="MF_00099"/>
    </source>
</evidence>
<keyword evidence="2 4" id="KW-0378">Hydrolase</keyword>
<dbReference type="HAMAP" id="MF_00099">
    <property type="entry name" value="CheB_chemtxs"/>
    <property type="match status" value="1"/>
</dbReference>
<comment type="similarity">
    <text evidence="4">Belongs to the CheB family.</text>
</comment>
<dbReference type="InParanoid" id="A0A7X0JXX3"/>
<dbReference type="SMART" id="SM00448">
    <property type="entry name" value="REC"/>
    <property type="match status" value="1"/>
</dbReference>
<evidence type="ECO:0000256" key="5">
    <source>
        <dbReference type="PROSITE-ProRule" id="PRU00050"/>
    </source>
</evidence>
<keyword evidence="11" id="KW-1185">Reference proteome</keyword>
<comment type="function">
    <text evidence="4">Involved in chemotaxis. Part of a chemotaxis signal transduction system that modulates chemotaxis in response to various stimuli. Catalyzes the demethylation of specific methylglutamate residues introduced into the chemoreceptors (methyl-accepting chemotaxis proteins or MCP) by CheR. Also mediates the irreversible deamidation of specific glutamine residues to glutamic acid.</text>
</comment>
<dbReference type="PIRSF" id="PIRSF000876">
    <property type="entry name" value="RR_chemtxs_CheB"/>
    <property type="match status" value="1"/>
</dbReference>
<dbReference type="PANTHER" id="PTHR42872:SF3">
    <property type="entry name" value="PROTEIN-GLUTAMATE METHYLESTERASE_PROTEIN-GLUTAMINE GLUTAMINASE 1"/>
    <property type="match status" value="1"/>
</dbReference>
<dbReference type="InterPro" id="IPR001789">
    <property type="entry name" value="Sig_transdc_resp-reg_receiver"/>
</dbReference>